<gene>
    <name evidence="2" type="ORF">PISMIDRAFT_686882</name>
</gene>
<keyword evidence="3" id="KW-1185">Reference proteome</keyword>
<dbReference type="Proteomes" id="UP000054018">
    <property type="component" value="Unassembled WGS sequence"/>
</dbReference>
<proteinExistence type="predicted"/>
<reference evidence="3" key="2">
    <citation type="submission" date="2015-01" db="EMBL/GenBank/DDBJ databases">
        <title>Evolutionary Origins and Diversification of the Mycorrhizal Mutualists.</title>
        <authorList>
            <consortium name="DOE Joint Genome Institute"/>
            <consortium name="Mycorrhizal Genomics Consortium"/>
            <person name="Kohler A."/>
            <person name="Kuo A."/>
            <person name="Nagy L.G."/>
            <person name="Floudas D."/>
            <person name="Copeland A."/>
            <person name="Barry K.W."/>
            <person name="Cichocki N."/>
            <person name="Veneault-Fourrey C."/>
            <person name="LaButti K."/>
            <person name="Lindquist E.A."/>
            <person name="Lipzen A."/>
            <person name="Lundell T."/>
            <person name="Morin E."/>
            <person name="Murat C."/>
            <person name="Riley R."/>
            <person name="Ohm R."/>
            <person name="Sun H."/>
            <person name="Tunlid A."/>
            <person name="Henrissat B."/>
            <person name="Grigoriev I.V."/>
            <person name="Hibbett D.S."/>
            <person name="Martin F."/>
        </authorList>
    </citation>
    <scope>NUCLEOTIDE SEQUENCE [LARGE SCALE GENOMIC DNA]</scope>
    <source>
        <strain evidence="3">441</strain>
    </source>
</reference>
<name>A0A0C9YH50_9AGAM</name>
<dbReference type="EMBL" id="KN833872">
    <property type="protein sequence ID" value="KIK15936.1"/>
    <property type="molecule type" value="Genomic_DNA"/>
</dbReference>
<organism evidence="2 3">
    <name type="scientific">Pisolithus microcarpus 441</name>
    <dbReference type="NCBI Taxonomy" id="765257"/>
    <lineage>
        <taxon>Eukaryota</taxon>
        <taxon>Fungi</taxon>
        <taxon>Dikarya</taxon>
        <taxon>Basidiomycota</taxon>
        <taxon>Agaricomycotina</taxon>
        <taxon>Agaricomycetes</taxon>
        <taxon>Agaricomycetidae</taxon>
        <taxon>Boletales</taxon>
        <taxon>Sclerodermatineae</taxon>
        <taxon>Pisolithaceae</taxon>
        <taxon>Pisolithus</taxon>
    </lineage>
</organism>
<dbReference type="AlphaFoldDB" id="A0A0C9YH50"/>
<reference evidence="2 3" key="1">
    <citation type="submission" date="2014-04" db="EMBL/GenBank/DDBJ databases">
        <authorList>
            <consortium name="DOE Joint Genome Institute"/>
            <person name="Kuo A."/>
            <person name="Kohler A."/>
            <person name="Costa M.D."/>
            <person name="Nagy L.G."/>
            <person name="Floudas D."/>
            <person name="Copeland A."/>
            <person name="Barry K.W."/>
            <person name="Cichocki N."/>
            <person name="Veneault-Fourrey C."/>
            <person name="LaButti K."/>
            <person name="Lindquist E.A."/>
            <person name="Lipzen A."/>
            <person name="Lundell T."/>
            <person name="Morin E."/>
            <person name="Murat C."/>
            <person name="Sun H."/>
            <person name="Tunlid A."/>
            <person name="Henrissat B."/>
            <person name="Grigoriev I.V."/>
            <person name="Hibbett D.S."/>
            <person name="Martin F."/>
            <person name="Nordberg H.P."/>
            <person name="Cantor M.N."/>
            <person name="Hua S.X."/>
        </authorList>
    </citation>
    <scope>NUCLEOTIDE SEQUENCE [LARGE SCALE GENOMIC DNA]</scope>
    <source>
        <strain evidence="2 3">441</strain>
    </source>
</reference>
<feature type="region of interest" description="Disordered" evidence="1">
    <location>
        <begin position="1"/>
        <end position="27"/>
    </location>
</feature>
<evidence type="ECO:0000313" key="2">
    <source>
        <dbReference type="EMBL" id="KIK15936.1"/>
    </source>
</evidence>
<protein>
    <submittedName>
        <fullName evidence="2">Uncharacterized protein</fullName>
    </submittedName>
</protein>
<evidence type="ECO:0000313" key="3">
    <source>
        <dbReference type="Proteomes" id="UP000054018"/>
    </source>
</evidence>
<sequence>MIRSETSKSRPCKAPRNKHDKERRAQHVRTIYKPTRAITDRNGRPIWRVLGKSRSPRATCSERMRIGDPGECPVESRGYPSGGTPTYSRQTPRGSDTDKRS</sequence>
<evidence type="ECO:0000256" key="1">
    <source>
        <dbReference type="SAM" id="MobiDB-lite"/>
    </source>
</evidence>
<feature type="region of interest" description="Disordered" evidence="1">
    <location>
        <begin position="54"/>
        <end position="101"/>
    </location>
</feature>
<dbReference type="HOGENOM" id="CLU_2292781_0_0_1"/>
<feature type="compositionally biased region" description="Polar residues" evidence="1">
    <location>
        <begin position="83"/>
        <end position="94"/>
    </location>
</feature>
<accession>A0A0C9YH50</accession>